<dbReference type="EMBL" id="VSSQ01000247">
    <property type="protein sequence ID" value="MPL87944.1"/>
    <property type="molecule type" value="Genomic_DNA"/>
</dbReference>
<protein>
    <submittedName>
        <fullName evidence="2">Uncharacterized protein</fullName>
    </submittedName>
</protein>
<keyword evidence="1" id="KW-1133">Transmembrane helix</keyword>
<evidence type="ECO:0000256" key="1">
    <source>
        <dbReference type="SAM" id="Phobius"/>
    </source>
</evidence>
<keyword evidence="1" id="KW-0472">Membrane</keyword>
<evidence type="ECO:0000313" key="2">
    <source>
        <dbReference type="EMBL" id="MPL87944.1"/>
    </source>
</evidence>
<gene>
    <name evidence="2" type="ORF">SDC9_33957</name>
</gene>
<feature type="transmembrane region" description="Helical" evidence="1">
    <location>
        <begin position="5"/>
        <end position="25"/>
    </location>
</feature>
<proteinExistence type="predicted"/>
<reference evidence="2" key="1">
    <citation type="submission" date="2019-08" db="EMBL/GenBank/DDBJ databases">
        <authorList>
            <person name="Kucharzyk K."/>
            <person name="Murdoch R.W."/>
            <person name="Higgins S."/>
            <person name="Loffler F."/>
        </authorList>
    </citation>
    <scope>NUCLEOTIDE SEQUENCE</scope>
</reference>
<dbReference type="AlphaFoldDB" id="A0A644V9A9"/>
<organism evidence="2">
    <name type="scientific">bioreactor metagenome</name>
    <dbReference type="NCBI Taxonomy" id="1076179"/>
    <lineage>
        <taxon>unclassified sequences</taxon>
        <taxon>metagenomes</taxon>
        <taxon>ecological metagenomes</taxon>
    </lineage>
</organism>
<accession>A0A644V9A9</accession>
<keyword evidence="1" id="KW-0812">Transmembrane</keyword>
<sequence>MKKIYLLTLIVLLLVIGIGVTYLIFNIDTSLQNELINKNTSEKNNITSLNNTNVSIDTKSNESNVENDKIIKNTNYVNTNYEKEDNTKNAKMSEKQVIRASNHYLSDLNPDYEAKHIKKYDSNAKIWYVAYGKHNGKKYLGDILIDDQTGRPAVV</sequence>
<name>A0A644V9A9_9ZZZZ</name>
<comment type="caution">
    <text evidence="2">The sequence shown here is derived from an EMBL/GenBank/DDBJ whole genome shotgun (WGS) entry which is preliminary data.</text>
</comment>